<evidence type="ECO:0000256" key="10">
    <source>
        <dbReference type="SAM" id="Phobius"/>
    </source>
</evidence>
<dbReference type="Gene3D" id="1.20.1740.10">
    <property type="entry name" value="Amino acid/polyamine transporter I"/>
    <property type="match status" value="1"/>
</dbReference>
<feature type="transmembrane region" description="Helical" evidence="10">
    <location>
        <begin position="98"/>
        <end position="124"/>
    </location>
</feature>
<name>A0AAI8Z178_9PEZI</name>
<gene>
    <name evidence="12" type="ORF">LECACI_7A005908</name>
</gene>
<feature type="transmembrane region" description="Helical" evidence="10">
    <location>
        <begin position="571"/>
        <end position="592"/>
    </location>
</feature>
<feature type="transmembrane region" description="Helical" evidence="10">
    <location>
        <begin position="211"/>
        <end position="228"/>
    </location>
</feature>
<evidence type="ECO:0000313" key="12">
    <source>
        <dbReference type="EMBL" id="CAK4030750.1"/>
    </source>
</evidence>
<keyword evidence="3" id="KW-0813">Transport</keyword>
<evidence type="ECO:0000256" key="6">
    <source>
        <dbReference type="ARBA" id="ARBA00022989"/>
    </source>
</evidence>
<dbReference type="GO" id="GO:0046961">
    <property type="term" value="F:proton-transporting ATPase activity, rotational mechanism"/>
    <property type="evidence" value="ECO:0007669"/>
    <property type="project" value="InterPro"/>
</dbReference>
<evidence type="ECO:0000256" key="4">
    <source>
        <dbReference type="ARBA" id="ARBA00022692"/>
    </source>
</evidence>
<evidence type="ECO:0000256" key="2">
    <source>
        <dbReference type="ARBA" id="ARBA00008328"/>
    </source>
</evidence>
<feature type="transmembrane region" description="Helical" evidence="10">
    <location>
        <begin position="259"/>
        <end position="278"/>
    </location>
</feature>
<dbReference type="GO" id="GO:0033179">
    <property type="term" value="C:proton-transporting V-type ATPase, V0 domain"/>
    <property type="evidence" value="ECO:0007669"/>
    <property type="project" value="InterPro"/>
</dbReference>
<accession>A0AAI8Z178</accession>
<feature type="transmembrane region" description="Helical" evidence="10">
    <location>
        <begin position="299"/>
        <end position="318"/>
    </location>
</feature>
<organism evidence="12 13">
    <name type="scientific">Lecanosticta acicola</name>
    <dbReference type="NCBI Taxonomy" id="111012"/>
    <lineage>
        <taxon>Eukaryota</taxon>
        <taxon>Fungi</taxon>
        <taxon>Dikarya</taxon>
        <taxon>Ascomycota</taxon>
        <taxon>Pezizomycotina</taxon>
        <taxon>Dothideomycetes</taxon>
        <taxon>Dothideomycetidae</taxon>
        <taxon>Mycosphaerellales</taxon>
        <taxon>Mycosphaerellaceae</taxon>
        <taxon>Lecanosticta</taxon>
    </lineage>
</organism>
<evidence type="ECO:0000313" key="13">
    <source>
        <dbReference type="Proteomes" id="UP001296104"/>
    </source>
</evidence>
<comment type="similarity">
    <text evidence="2">Belongs to the V-ATPase e1/e2 subunit family.</text>
</comment>
<dbReference type="EMBL" id="CAVMBE010000040">
    <property type="protein sequence ID" value="CAK4030750.1"/>
    <property type="molecule type" value="Genomic_DNA"/>
</dbReference>
<feature type="transmembrane region" description="Helical" evidence="10">
    <location>
        <begin position="136"/>
        <end position="157"/>
    </location>
</feature>
<dbReference type="GO" id="GO:0015171">
    <property type="term" value="F:amino acid transmembrane transporter activity"/>
    <property type="evidence" value="ECO:0007669"/>
    <property type="project" value="TreeGrafter"/>
</dbReference>
<proteinExistence type="inferred from homology"/>
<keyword evidence="13" id="KW-1185">Reference proteome</keyword>
<dbReference type="InterPro" id="IPR050524">
    <property type="entry name" value="APC_YAT"/>
</dbReference>
<feature type="transmembrane region" description="Helical" evidence="10">
    <location>
        <begin position="431"/>
        <end position="453"/>
    </location>
</feature>
<feature type="transmembrane region" description="Helical" evidence="10">
    <location>
        <begin position="401"/>
        <end position="419"/>
    </location>
</feature>
<comment type="subcellular location">
    <subcellularLocation>
        <location evidence="1">Membrane</location>
        <topology evidence="1">Multi-pass membrane protein</topology>
    </subcellularLocation>
</comment>
<evidence type="ECO:0000256" key="8">
    <source>
        <dbReference type="ARBA" id="ARBA00023136"/>
    </source>
</evidence>
<evidence type="ECO:0000259" key="11">
    <source>
        <dbReference type="Pfam" id="PF00324"/>
    </source>
</evidence>
<dbReference type="Proteomes" id="UP001296104">
    <property type="component" value="Unassembled WGS sequence"/>
</dbReference>
<evidence type="ECO:0000256" key="9">
    <source>
        <dbReference type="SAM" id="MobiDB-lite"/>
    </source>
</evidence>
<feature type="transmembrane region" description="Helical" evidence="10">
    <location>
        <begin position="338"/>
        <end position="363"/>
    </location>
</feature>
<keyword evidence="4 10" id="KW-0812">Transmembrane</keyword>
<dbReference type="Pfam" id="PF00324">
    <property type="entry name" value="AA_permease"/>
    <property type="match status" value="1"/>
</dbReference>
<keyword evidence="7" id="KW-0406">Ion transport</keyword>
<keyword evidence="8 10" id="KW-0472">Membrane</keyword>
<dbReference type="InterPro" id="IPR008389">
    <property type="entry name" value="ATPase_V0-cplx_e1/e2_su"/>
</dbReference>
<reference evidence="12" key="1">
    <citation type="submission" date="2023-11" db="EMBL/GenBank/DDBJ databases">
        <authorList>
            <person name="Alioto T."/>
            <person name="Alioto T."/>
            <person name="Gomez Garrido J."/>
        </authorList>
    </citation>
    <scope>NUCLEOTIDE SEQUENCE</scope>
</reference>
<keyword evidence="6 10" id="KW-1133">Transmembrane helix</keyword>
<protein>
    <submittedName>
        <fullName evidence="12">Probable general amino acid permease</fullName>
    </submittedName>
</protein>
<feature type="transmembrane region" description="Helical" evidence="10">
    <location>
        <begin position="177"/>
        <end position="199"/>
    </location>
</feature>
<evidence type="ECO:0000256" key="7">
    <source>
        <dbReference type="ARBA" id="ARBA00023065"/>
    </source>
</evidence>
<evidence type="ECO:0000256" key="3">
    <source>
        <dbReference type="ARBA" id="ARBA00022448"/>
    </source>
</evidence>
<dbReference type="InterPro" id="IPR004841">
    <property type="entry name" value="AA-permease/SLC12A_dom"/>
</dbReference>
<feature type="transmembrane region" description="Helical" evidence="10">
    <location>
        <begin position="473"/>
        <end position="494"/>
    </location>
</feature>
<comment type="caution">
    <text evidence="12">The sequence shown here is derived from an EMBL/GenBank/DDBJ whole genome shotgun (WGS) entry which is preliminary data.</text>
</comment>
<feature type="transmembrane region" description="Helical" evidence="10">
    <location>
        <begin position="619"/>
        <end position="641"/>
    </location>
</feature>
<evidence type="ECO:0000256" key="5">
    <source>
        <dbReference type="ARBA" id="ARBA00022781"/>
    </source>
</evidence>
<keyword evidence="5" id="KW-0375">Hydrogen ion transport</keyword>
<feature type="domain" description="Amino acid permease/ SLC12A" evidence="11">
    <location>
        <begin position="76"/>
        <end position="530"/>
    </location>
</feature>
<dbReference type="AlphaFoldDB" id="A0AAI8Z178"/>
<feature type="transmembrane region" description="Helical" evidence="10">
    <location>
        <begin position="506"/>
        <end position="525"/>
    </location>
</feature>
<evidence type="ECO:0000256" key="1">
    <source>
        <dbReference type="ARBA" id="ARBA00004141"/>
    </source>
</evidence>
<dbReference type="PANTHER" id="PTHR43341:SF39">
    <property type="entry name" value="AMINO ACID TRANSPORTER (EUROFUNG)-RELATED"/>
    <property type="match status" value="1"/>
</dbReference>
<dbReference type="Pfam" id="PF05493">
    <property type="entry name" value="ATP_synt_H"/>
    <property type="match status" value="1"/>
</dbReference>
<sequence>MGVRDVETNIAKVPTPRSRSNSEPEDGDIVENGQITQKYGRTKRGLSGRHVQLMAIGGSIGSGFEGQIHGELKLTFTPAGLFVGIGSSLSKAGPLSVVLAYLIYPSLFIWPCSMCVAEMATYLPIRGSVYEFATRFVDPAFGFMLGWSYFYASSMLYCAEISAATTVLEYWNAPVNPAVWVALILAVCLFLNIFAVKWYGESEFIFSCTKLLLIIGLCLLTFITMVGGNPRHDAYGFRYWTKGNAMHEYYTTGPTGRFLGFWSVILYAAFSVSGPDMIALGAGEIKNPRRNIPRVARMVFFRILGFYVFGVLGVGIICSSRDPRLLGAINDGSVGSAASPWVIGITNLGISGLAGFVNVAILLSGWSCGNAYLYTASRTLYSLALDGQAPRFYLKCTKAGNPIYCVLTVSLIGCITFLVSDSSAATVFGWFVDLATCGFVVCYLVMQVVWVGFFRALKAQGVSRDSLPWKAPLMPYAAYVGIGFGWVVLLFIGFDVFAPFDVQGFITAYFGIAFAVLVFVLWKVVKKTSFVKPSEADLVSGKAEVDAECSVWEVEGRDMPTSAIGRFWQKIWWSIVISIVVVGLIAVAAWFFSPKGENQAYVSASAHVLLYDVDGTSSVWRSTIILSAASCWLMWAITFLAQLHPLITPERKDLRPDFNQGPAAGNSFM</sequence>
<feature type="region of interest" description="Disordered" evidence="9">
    <location>
        <begin position="1"/>
        <end position="29"/>
    </location>
</feature>
<dbReference type="PANTHER" id="PTHR43341">
    <property type="entry name" value="AMINO ACID PERMEASE"/>
    <property type="match status" value="1"/>
</dbReference>